<feature type="compositionally biased region" description="Basic residues" evidence="1">
    <location>
        <begin position="1"/>
        <end position="18"/>
    </location>
</feature>
<feature type="compositionally biased region" description="Polar residues" evidence="1">
    <location>
        <begin position="109"/>
        <end position="127"/>
    </location>
</feature>
<feature type="compositionally biased region" description="Basic and acidic residues" evidence="1">
    <location>
        <begin position="200"/>
        <end position="230"/>
    </location>
</feature>
<feature type="compositionally biased region" description="Acidic residues" evidence="1">
    <location>
        <begin position="54"/>
        <end position="63"/>
    </location>
</feature>
<feature type="region of interest" description="Disordered" evidence="1">
    <location>
        <begin position="484"/>
        <end position="733"/>
    </location>
</feature>
<evidence type="ECO:0000313" key="4">
    <source>
        <dbReference type="Proteomes" id="UP000663850"/>
    </source>
</evidence>
<dbReference type="InterPro" id="IPR045341">
    <property type="entry name" value="DUF6532"/>
</dbReference>
<feature type="compositionally biased region" description="Low complexity" evidence="1">
    <location>
        <begin position="155"/>
        <end position="185"/>
    </location>
</feature>
<dbReference type="AlphaFoldDB" id="A0A8H3C8Z2"/>
<feature type="compositionally biased region" description="Basic residues" evidence="1">
    <location>
        <begin position="494"/>
        <end position="506"/>
    </location>
</feature>
<proteinExistence type="predicted"/>
<dbReference type="EMBL" id="CAJMWZ010003559">
    <property type="protein sequence ID" value="CAE6476101.1"/>
    <property type="molecule type" value="Genomic_DNA"/>
</dbReference>
<feature type="region of interest" description="Disordered" evidence="1">
    <location>
        <begin position="1"/>
        <end position="24"/>
    </location>
</feature>
<feature type="region of interest" description="Disordered" evidence="1">
    <location>
        <begin position="97"/>
        <end position="249"/>
    </location>
</feature>
<dbReference type="Pfam" id="PF20149">
    <property type="entry name" value="DUF6532"/>
    <property type="match status" value="1"/>
</dbReference>
<organism evidence="3 4">
    <name type="scientific">Rhizoctonia solani</name>
    <dbReference type="NCBI Taxonomy" id="456999"/>
    <lineage>
        <taxon>Eukaryota</taxon>
        <taxon>Fungi</taxon>
        <taxon>Dikarya</taxon>
        <taxon>Basidiomycota</taxon>
        <taxon>Agaricomycotina</taxon>
        <taxon>Agaricomycetes</taxon>
        <taxon>Cantharellales</taxon>
        <taxon>Ceratobasidiaceae</taxon>
        <taxon>Rhizoctonia</taxon>
    </lineage>
</organism>
<sequence length="733" mass="80379">MSKMKQAKHSMKHGKRKCKDMPKISQHRTEVKMCKLHSEVLRCSKAECKDFSLDVEESSEELGESNVESDLPDANMEESELERIWAEGKQGKKKLFSQATKVKADGPAQQISSLKKLSHSQCDQSPSPKHASGPLKGKREGHSEKPSAKHVRSQSLSTHSRVSSARSSSRASTACSSSRTPSTLDDCNDDDDDDDDEDKEEVKGHGRDSDSDDSDVRGESDDQDSDSRGESDEDSDGPQKRKTKKAKSGDYKGIEREILDRMVLSLQLFLVTEDYFPSPQQLVEVSTMKWEDVAGLLEAYRLKGVKQGSPEAISIVDSFLPHNLHRKPSLMEGTRYFQHKFLRPAACKMLFSGHKPLGKLYPETFEKFPLKTLAIMCAIIHGVLEAFKVDLNTKMKKKSQGESNQDKMLLASVQEYYRIHHKSTCSFEKYQSARCKVVLPALYRYCIEHSGGRAATVVPAPRRVIQVLTAEHFANDDLSPEELAEYSVVPSSPKRPRTKVKPKPKPRPPPNDEDDEVDELEGREEVAPLPPTVANSSLNKTESATRTVLADKLQAVEPEEDDNAQLSAAPGPSGNLSPHHDTAAKAAPSSTHLTKSAGSKLMATLSSPALQHSSATTHVLASPFTPETPTPAKRKRKAASTASVSPAKRKRLAESDLESPSRKRGGQSNSDAVSAPGLVSTSRTTSASDSSKSPSSCRMAMSVVIQTKARPVNSANHGKRIVAKKRKQVVSDA</sequence>
<feature type="compositionally biased region" description="Basic and acidic residues" evidence="1">
    <location>
        <begin position="137"/>
        <end position="147"/>
    </location>
</feature>
<feature type="compositionally biased region" description="Acidic residues" evidence="1">
    <location>
        <begin position="511"/>
        <end position="522"/>
    </location>
</feature>
<feature type="compositionally biased region" description="Polar residues" evidence="1">
    <location>
        <begin position="533"/>
        <end position="546"/>
    </location>
</feature>
<feature type="compositionally biased region" description="Polar residues" evidence="1">
    <location>
        <begin position="588"/>
        <end position="597"/>
    </location>
</feature>
<feature type="compositionally biased region" description="Polar residues" evidence="1">
    <location>
        <begin position="604"/>
        <end position="619"/>
    </location>
</feature>
<reference evidence="3" key="1">
    <citation type="submission" date="2021-01" db="EMBL/GenBank/DDBJ databases">
        <authorList>
            <person name="Kaushik A."/>
        </authorList>
    </citation>
    <scope>NUCLEOTIDE SEQUENCE</scope>
    <source>
        <strain evidence="3">Type strain: AG8-Rh-89/</strain>
    </source>
</reference>
<feature type="region of interest" description="Disordered" evidence="1">
    <location>
        <begin position="54"/>
        <end position="79"/>
    </location>
</feature>
<evidence type="ECO:0000313" key="3">
    <source>
        <dbReference type="EMBL" id="CAE6476101.1"/>
    </source>
</evidence>
<feature type="domain" description="DUF6532" evidence="2">
    <location>
        <begin position="298"/>
        <end position="388"/>
    </location>
</feature>
<protein>
    <recommendedName>
        <fullName evidence="2">DUF6532 domain-containing protein</fullName>
    </recommendedName>
</protein>
<dbReference type="Proteomes" id="UP000663850">
    <property type="component" value="Unassembled WGS sequence"/>
</dbReference>
<feature type="compositionally biased region" description="Low complexity" evidence="1">
    <location>
        <begin position="680"/>
        <end position="696"/>
    </location>
</feature>
<gene>
    <name evidence="3" type="ORF">RDB_LOCUS69239</name>
</gene>
<accession>A0A8H3C8Z2</accession>
<evidence type="ECO:0000259" key="2">
    <source>
        <dbReference type="Pfam" id="PF20149"/>
    </source>
</evidence>
<comment type="caution">
    <text evidence="3">The sequence shown here is derived from an EMBL/GenBank/DDBJ whole genome shotgun (WGS) entry which is preliminary data.</text>
</comment>
<evidence type="ECO:0000256" key="1">
    <source>
        <dbReference type="SAM" id="MobiDB-lite"/>
    </source>
</evidence>
<feature type="compositionally biased region" description="Acidic residues" evidence="1">
    <location>
        <begin position="186"/>
        <end position="199"/>
    </location>
</feature>
<feature type="compositionally biased region" description="Basic residues" evidence="1">
    <location>
        <begin position="717"/>
        <end position="733"/>
    </location>
</feature>
<name>A0A8H3C8Z2_9AGAM</name>